<organism evidence="7 8">
    <name type="scientific">Thelephora terrestris</name>
    <dbReference type="NCBI Taxonomy" id="56493"/>
    <lineage>
        <taxon>Eukaryota</taxon>
        <taxon>Fungi</taxon>
        <taxon>Dikarya</taxon>
        <taxon>Basidiomycota</taxon>
        <taxon>Agaricomycotina</taxon>
        <taxon>Agaricomycetes</taxon>
        <taxon>Thelephorales</taxon>
        <taxon>Thelephoraceae</taxon>
        <taxon>Thelephora</taxon>
    </lineage>
</organism>
<keyword evidence="8" id="KW-1185">Reference proteome</keyword>
<dbReference type="EMBL" id="WIUZ02000004">
    <property type="protein sequence ID" value="KAF9788257.1"/>
    <property type="molecule type" value="Genomic_DNA"/>
</dbReference>
<evidence type="ECO:0000256" key="4">
    <source>
        <dbReference type="ARBA" id="ARBA00023002"/>
    </source>
</evidence>
<protein>
    <submittedName>
        <fullName evidence="7">Salicylate hydroxylase</fullName>
    </submittedName>
</protein>
<dbReference type="Pfam" id="PF01494">
    <property type="entry name" value="FAD_binding_3"/>
    <property type="match status" value="1"/>
</dbReference>
<keyword evidence="4" id="KW-0560">Oxidoreductase</keyword>
<dbReference type="PANTHER" id="PTHR13789">
    <property type="entry name" value="MONOOXYGENASE"/>
    <property type="match status" value="1"/>
</dbReference>
<dbReference type="PRINTS" id="PR00420">
    <property type="entry name" value="RNGMNOXGNASE"/>
</dbReference>
<dbReference type="PANTHER" id="PTHR13789:SF172">
    <property type="entry name" value="HYDROXYLASE, PUTATIVE (AFU_ORTHOLOGUE AFUA_1G12410)-RELATED"/>
    <property type="match status" value="1"/>
</dbReference>
<reference evidence="7" key="2">
    <citation type="submission" date="2020-11" db="EMBL/GenBank/DDBJ databases">
        <authorList>
            <consortium name="DOE Joint Genome Institute"/>
            <person name="Kuo A."/>
            <person name="Miyauchi S."/>
            <person name="Kiss E."/>
            <person name="Drula E."/>
            <person name="Kohler A."/>
            <person name="Sanchez-Garcia M."/>
            <person name="Andreopoulos B."/>
            <person name="Barry K.W."/>
            <person name="Bonito G."/>
            <person name="Buee M."/>
            <person name="Carver A."/>
            <person name="Chen C."/>
            <person name="Cichocki N."/>
            <person name="Clum A."/>
            <person name="Culley D."/>
            <person name="Crous P.W."/>
            <person name="Fauchery L."/>
            <person name="Girlanda M."/>
            <person name="Hayes R."/>
            <person name="Keri Z."/>
            <person name="Labutti K."/>
            <person name="Lipzen A."/>
            <person name="Lombard V."/>
            <person name="Magnuson J."/>
            <person name="Maillard F."/>
            <person name="Morin E."/>
            <person name="Murat C."/>
            <person name="Nolan M."/>
            <person name="Ohm R."/>
            <person name="Pangilinan J."/>
            <person name="Pereira M."/>
            <person name="Perotto S."/>
            <person name="Peter M."/>
            <person name="Riley R."/>
            <person name="Sitrit Y."/>
            <person name="Stielow B."/>
            <person name="Szollosi G."/>
            <person name="Zifcakova L."/>
            <person name="Stursova M."/>
            <person name="Spatafora J.W."/>
            <person name="Tedersoo L."/>
            <person name="Vaario L.-M."/>
            <person name="Yamada A."/>
            <person name="Yan M."/>
            <person name="Wang P."/>
            <person name="Xu J."/>
            <person name="Bruns T."/>
            <person name="Baldrian P."/>
            <person name="Vilgalys R."/>
            <person name="Henrissat B."/>
            <person name="Grigoriev I.V."/>
            <person name="Hibbett D."/>
            <person name="Nagy L.G."/>
            <person name="Martin F.M."/>
        </authorList>
    </citation>
    <scope>NUCLEOTIDE SEQUENCE</scope>
    <source>
        <strain evidence="7">UH-Tt-Lm1</strain>
    </source>
</reference>
<dbReference type="InterPro" id="IPR036188">
    <property type="entry name" value="FAD/NAD-bd_sf"/>
</dbReference>
<evidence type="ECO:0000313" key="7">
    <source>
        <dbReference type="EMBL" id="KAF9788257.1"/>
    </source>
</evidence>
<evidence type="ECO:0000259" key="6">
    <source>
        <dbReference type="Pfam" id="PF01494"/>
    </source>
</evidence>
<comment type="caution">
    <text evidence="7">The sequence shown here is derived from an EMBL/GenBank/DDBJ whole genome shotgun (WGS) entry which is preliminary data.</text>
</comment>
<keyword evidence="3" id="KW-0274">FAD</keyword>
<dbReference type="GO" id="GO:0004497">
    <property type="term" value="F:monooxygenase activity"/>
    <property type="evidence" value="ECO:0007669"/>
    <property type="project" value="UniProtKB-KW"/>
</dbReference>
<feature type="domain" description="FAD-binding" evidence="6">
    <location>
        <begin position="17"/>
        <end position="382"/>
    </location>
</feature>
<evidence type="ECO:0000256" key="2">
    <source>
        <dbReference type="ARBA" id="ARBA00022630"/>
    </source>
</evidence>
<dbReference type="AlphaFoldDB" id="A0A9P6L9R1"/>
<name>A0A9P6L9R1_9AGAM</name>
<gene>
    <name evidence="7" type="ORF">BJ322DRAFT_618935</name>
</gene>
<evidence type="ECO:0000256" key="5">
    <source>
        <dbReference type="ARBA" id="ARBA00023033"/>
    </source>
</evidence>
<proteinExistence type="inferred from homology"/>
<dbReference type="InterPro" id="IPR002938">
    <property type="entry name" value="FAD-bd"/>
</dbReference>
<dbReference type="Proteomes" id="UP000736335">
    <property type="component" value="Unassembled WGS sequence"/>
</dbReference>
<dbReference type="GO" id="GO:0071949">
    <property type="term" value="F:FAD binding"/>
    <property type="evidence" value="ECO:0007669"/>
    <property type="project" value="InterPro"/>
</dbReference>
<reference evidence="7" key="1">
    <citation type="journal article" date="2020" name="Nat. Commun.">
        <title>Large-scale genome sequencing of mycorrhizal fungi provides insights into the early evolution of symbiotic traits.</title>
        <authorList>
            <person name="Miyauchi S."/>
            <person name="Kiss E."/>
            <person name="Kuo A."/>
            <person name="Drula E."/>
            <person name="Kohler A."/>
            <person name="Sanchez-Garcia M."/>
            <person name="Morin E."/>
            <person name="Andreopoulos B."/>
            <person name="Barry K.W."/>
            <person name="Bonito G."/>
            <person name="Buee M."/>
            <person name="Carver A."/>
            <person name="Chen C."/>
            <person name="Cichocki N."/>
            <person name="Clum A."/>
            <person name="Culley D."/>
            <person name="Crous P.W."/>
            <person name="Fauchery L."/>
            <person name="Girlanda M."/>
            <person name="Hayes R.D."/>
            <person name="Keri Z."/>
            <person name="LaButti K."/>
            <person name="Lipzen A."/>
            <person name="Lombard V."/>
            <person name="Magnuson J."/>
            <person name="Maillard F."/>
            <person name="Murat C."/>
            <person name="Nolan M."/>
            <person name="Ohm R.A."/>
            <person name="Pangilinan J."/>
            <person name="Pereira M.F."/>
            <person name="Perotto S."/>
            <person name="Peter M."/>
            <person name="Pfister S."/>
            <person name="Riley R."/>
            <person name="Sitrit Y."/>
            <person name="Stielow J.B."/>
            <person name="Szollosi G."/>
            <person name="Zifcakova L."/>
            <person name="Stursova M."/>
            <person name="Spatafora J.W."/>
            <person name="Tedersoo L."/>
            <person name="Vaario L.M."/>
            <person name="Yamada A."/>
            <person name="Yan M."/>
            <person name="Wang P."/>
            <person name="Xu J."/>
            <person name="Bruns T."/>
            <person name="Baldrian P."/>
            <person name="Vilgalys R."/>
            <person name="Dunand C."/>
            <person name="Henrissat B."/>
            <person name="Grigoriev I.V."/>
            <person name="Hibbett D."/>
            <person name="Nagy L.G."/>
            <person name="Martin F.M."/>
        </authorList>
    </citation>
    <scope>NUCLEOTIDE SEQUENCE</scope>
    <source>
        <strain evidence="7">UH-Tt-Lm1</strain>
    </source>
</reference>
<dbReference type="InterPro" id="IPR050493">
    <property type="entry name" value="FAD-dep_Monooxygenase_BioMet"/>
</dbReference>
<evidence type="ECO:0000256" key="3">
    <source>
        <dbReference type="ARBA" id="ARBA00022827"/>
    </source>
</evidence>
<sequence length="447" mass="49127">MDSPHPSSFPPSTFKQLKVAIVGGGIGGLSAAIALRRAGHVVEIFERRTSDVEVSSFLACAANGSQWLREWEVNISMMKPVIHQKFVGRDWETGQILKQFDLGDYEAAWGSVHYMFHRKDLHKGLLHAATSEEGKGTPCKFVVNHTCESVDYEAGAITFTNGRTVTADLVVGADGIRSVVREQIGITPDVRAAAQTCYRGYIRTEEIKRLGLAGHTYEPVVQVWGGTEGKNGRSNYYKIVMGPCSGGDVVAFFCFMPSESTNHHKEGFEFKEVPVEEILQGNCGELDPECANVIKHSVDRMPWRLYVHQPYEHWHKDKACILGDAAHPMLPHQAQGACQAIEDAAALGIIFSDKYSFTGDVEAGVSFYEKIRKNRATRVQQSSIRAGENISERIGFARLSPHEMALAAATGKVTANEINLYKMHDHIAAEVAASFLSGGDMSLPDID</sequence>
<accession>A0A9P6L9R1</accession>
<comment type="similarity">
    <text evidence="1">Belongs to the paxM FAD-dependent monooxygenase family.</text>
</comment>
<dbReference type="SUPFAM" id="SSF51905">
    <property type="entry name" value="FAD/NAD(P)-binding domain"/>
    <property type="match status" value="1"/>
</dbReference>
<dbReference type="Gene3D" id="3.50.50.60">
    <property type="entry name" value="FAD/NAD(P)-binding domain"/>
    <property type="match status" value="1"/>
</dbReference>
<keyword evidence="2" id="KW-0285">Flavoprotein</keyword>
<keyword evidence="5" id="KW-0503">Monooxygenase</keyword>
<evidence type="ECO:0000313" key="8">
    <source>
        <dbReference type="Proteomes" id="UP000736335"/>
    </source>
</evidence>
<evidence type="ECO:0000256" key="1">
    <source>
        <dbReference type="ARBA" id="ARBA00007992"/>
    </source>
</evidence>
<dbReference type="OrthoDB" id="9993796at2759"/>